<dbReference type="InterPro" id="IPR010982">
    <property type="entry name" value="Lambda_DNA-bd_dom_sf"/>
</dbReference>
<dbReference type="GO" id="GO:0003700">
    <property type="term" value="F:DNA-binding transcription factor activity"/>
    <property type="evidence" value="ECO:0007669"/>
    <property type="project" value="TreeGrafter"/>
</dbReference>
<dbReference type="GO" id="GO:0003677">
    <property type="term" value="F:DNA binding"/>
    <property type="evidence" value="ECO:0007669"/>
    <property type="project" value="UniProtKB-KW"/>
</dbReference>
<name>A0A0D6P8Q7_9PROT</name>
<accession>A0A0D6P8Q7</accession>
<dbReference type="GO" id="GO:0005829">
    <property type="term" value="C:cytosol"/>
    <property type="evidence" value="ECO:0007669"/>
    <property type="project" value="TreeGrafter"/>
</dbReference>
<dbReference type="InterPro" id="IPR011051">
    <property type="entry name" value="RmlC_Cupin_sf"/>
</dbReference>
<comment type="caution">
    <text evidence="3">The sequence shown here is derived from an EMBL/GenBank/DDBJ whole genome shotgun (WGS) entry which is preliminary data.</text>
</comment>
<dbReference type="InterPro" id="IPR013096">
    <property type="entry name" value="Cupin_2"/>
</dbReference>
<evidence type="ECO:0000256" key="1">
    <source>
        <dbReference type="ARBA" id="ARBA00023125"/>
    </source>
</evidence>
<dbReference type="Pfam" id="PF07883">
    <property type="entry name" value="Cupin_2"/>
    <property type="match status" value="1"/>
</dbReference>
<dbReference type="CDD" id="cd02209">
    <property type="entry name" value="cupin_XRE_C"/>
    <property type="match status" value="1"/>
</dbReference>
<sequence>MMRAGTGRAMAKGSATRDTGGVAAADDLATGSGASVADGHTLEQALGMQVRALRRRADLTVAELAGEAGISTGMLSKIENGQISPSLATLQSLSKALNVPITQLFATFEERRDCSFVRDGQGVIIERRGTKVGHRYSLLGHGLGGPVVVEPYLITLHDEAQPYTGFHHAGTEFIYMLTGEVVYRHGDQTYHLRPGDALMFDSAALHGPERLITKPMTYLSIIVYPREG</sequence>
<dbReference type="PANTHER" id="PTHR46797">
    <property type="entry name" value="HTH-TYPE TRANSCRIPTIONAL REGULATOR"/>
    <property type="match status" value="1"/>
</dbReference>
<proteinExistence type="predicted"/>
<feature type="domain" description="HTH cro/C1-type" evidence="2">
    <location>
        <begin position="50"/>
        <end position="104"/>
    </location>
</feature>
<dbReference type="InterPro" id="IPR001387">
    <property type="entry name" value="Cro/C1-type_HTH"/>
</dbReference>
<dbReference type="Pfam" id="PF01381">
    <property type="entry name" value="HTH_3"/>
    <property type="match status" value="1"/>
</dbReference>
<evidence type="ECO:0000313" key="4">
    <source>
        <dbReference type="Proteomes" id="UP000032680"/>
    </source>
</evidence>
<dbReference type="InterPro" id="IPR050807">
    <property type="entry name" value="TransReg_Diox_bact_type"/>
</dbReference>
<gene>
    <name evidence="3" type="ORF">Asru_0640_08</name>
</gene>
<dbReference type="PANTHER" id="PTHR46797:SF1">
    <property type="entry name" value="METHYLPHOSPHONATE SYNTHASE"/>
    <property type="match status" value="1"/>
</dbReference>
<dbReference type="AlphaFoldDB" id="A0A0D6P8Q7"/>
<dbReference type="CDD" id="cd00093">
    <property type="entry name" value="HTH_XRE"/>
    <property type="match status" value="1"/>
</dbReference>
<dbReference type="PROSITE" id="PS50943">
    <property type="entry name" value="HTH_CROC1"/>
    <property type="match status" value="1"/>
</dbReference>
<protein>
    <submittedName>
        <fullName evidence="3">Transcriptional regulator</fullName>
    </submittedName>
</protein>
<evidence type="ECO:0000259" key="2">
    <source>
        <dbReference type="PROSITE" id="PS50943"/>
    </source>
</evidence>
<organism evidence="3 4">
    <name type="scientific">Acidisphaera rubrifaciens HS-AP3</name>
    <dbReference type="NCBI Taxonomy" id="1231350"/>
    <lineage>
        <taxon>Bacteria</taxon>
        <taxon>Pseudomonadati</taxon>
        <taxon>Pseudomonadota</taxon>
        <taxon>Alphaproteobacteria</taxon>
        <taxon>Acetobacterales</taxon>
        <taxon>Acetobacteraceae</taxon>
        <taxon>Acidisphaera</taxon>
    </lineage>
</organism>
<dbReference type="Gene3D" id="1.10.260.40">
    <property type="entry name" value="lambda repressor-like DNA-binding domains"/>
    <property type="match status" value="1"/>
</dbReference>
<dbReference type="SUPFAM" id="SSF51182">
    <property type="entry name" value="RmlC-like cupins"/>
    <property type="match status" value="1"/>
</dbReference>
<keyword evidence="1" id="KW-0238">DNA-binding</keyword>
<dbReference type="Proteomes" id="UP000032680">
    <property type="component" value="Unassembled WGS sequence"/>
</dbReference>
<dbReference type="SMART" id="SM00530">
    <property type="entry name" value="HTH_XRE"/>
    <property type="match status" value="1"/>
</dbReference>
<dbReference type="Gene3D" id="2.60.120.10">
    <property type="entry name" value="Jelly Rolls"/>
    <property type="match status" value="1"/>
</dbReference>
<dbReference type="EMBL" id="BANB01000640">
    <property type="protein sequence ID" value="GAN78130.1"/>
    <property type="molecule type" value="Genomic_DNA"/>
</dbReference>
<reference evidence="3 4" key="1">
    <citation type="submission" date="2012-11" db="EMBL/GenBank/DDBJ databases">
        <title>Whole genome sequence of Acidisphaera rubrifaciens HS-AP3.</title>
        <authorList>
            <person name="Azuma Y."/>
            <person name="Higashiura N."/>
            <person name="Hirakawa H."/>
            <person name="Matsushita K."/>
        </authorList>
    </citation>
    <scope>NUCLEOTIDE SEQUENCE [LARGE SCALE GENOMIC DNA]</scope>
    <source>
        <strain evidence="3 4">HS-AP3</strain>
    </source>
</reference>
<evidence type="ECO:0000313" key="3">
    <source>
        <dbReference type="EMBL" id="GAN78130.1"/>
    </source>
</evidence>
<dbReference type="InterPro" id="IPR014710">
    <property type="entry name" value="RmlC-like_jellyroll"/>
</dbReference>
<dbReference type="SUPFAM" id="SSF47413">
    <property type="entry name" value="lambda repressor-like DNA-binding domains"/>
    <property type="match status" value="1"/>
</dbReference>
<keyword evidence="4" id="KW-1185">Reference proteome</keyword>